<dbReference type="Gene3D" id="3.30.1180.10">
    <property type="match status" value="1"/>
</dbReference>
<evidence type="ECO:0000313" key="3">
    <source>
        <dbReference type="Proteomes" id="UP000679848"/>
    </source>
</evidence>
<dbReference type="InterPro" id="IPR043168">
    <property type="entry name" value="DegV_C"/>
</dbReference>
<keyword evidence="1" id="KW-0446">Lipid-binding</keyword>
<accession>A0A810QHW6</accession>
<evidence type="ECO:0000313" key="2">
    <source>
        <dbReference type="EMBL" id="BCK85572.1"/>
    </source>
</evidence>
<dbReference type="NCBIfam" id="TIGR00762">
    <property type="entry name" value="DegV"/>
    <property type="match status" value="1"/>
</dbReference>
<dbReference type="EMBL" id="AP023420">
    <property type="protein sequence ID" value="BCK85572.1"/>
    <property type="molecule type" value="Genomic_DNA"/>
</dbReference>
<dbReference type="AlphaFoldDB" id="A0A810QHW6"/>
<dbReference type="KEGG" id="pfaa:MM59RIKEN_28910"/>
<dbReference type="SUPFAM" id="SSF82549">
    <property type="entry name" value="DAK1/DegV-like"/>
    <property type="match status" value="1"/>
</dbReference>
<dbReference type="PANTHER" id="PTHR33434:SF2">
    <property type="entry name" value="FATTY ACID-BINDING PROTEIN TM_1468"/>
    <property type="match status" value="1"/>
</dbReference>
<evidence type="ECO:0000256" key="1">
    <source>
        <dbReference type="ARBA" id="ARBA00023121"/>
    </source>
</evidence>
<dbReference type="PANTHER" id="PTHR33434">
    <property type="entry name" value="DEGV DOMAIN-CONTAINING PROTEIN DR_1986-RELATED"/>
    <property type="match status" value="1"/>
</dbReference>
<dbReference type="PROSITE" id="PS51482">
    <property type="entry name" value="DEGV"/>
    <property type="match status" value="1"/>
</dbReference>
<keyword evidence="3" id="KW-1185">Reference proteome</keyword>
<dbReference type="Proteomes" id="UP000679848">
    <property type="component" value="Chromosome"/>
</dbReference>
<sequence length="318" mass="34881">MQSFKLCGIIVLIRSRGRYLGFVKDLGETVMNPQKIALLTDSCADLSVQMVQEYHIFVVPLRILCADGEYADGVDIHGADIYRRLHNGELPQTSLPSGAYIEKVLRQIWEEGYDGVIAVMLSSGLSGTYNLVRLAAEECGNLLPVRVFDSVSGSLGQGATVLQLAEDIRGGMSWEELTERRAPQLIANTFPFFSVDTLEYLQKGGRIGKVTATAGTLLQIKPIITFADDGQLKSIAKVRGRNQVISKLIELTVQRCGEHRRYNLAVANGGAPEEMQLVRQRLTEALPNYDHIWEGEIDGTLSVYIGDGVLGAAVQVLD</sequence>
<dbReference type="InterPro" id="IPR050270">
    <property type="entry name" value="DegV_domain_contain"/>
</dbReference>
<protein>
    <recommendedName>
        <fullName evidence="4">DegV family protein</fullName>
    </recommendedName>
</protein>
<proteinExistence type="predicted"/>
<dbReference type="GO" id="GO:0008289">
    <property type="term" value="F:lipid binding"/>
    <property type="evidence" value="ECO:0007669"/>
    <property type="project" value="UniProtKB-KW"/>
</dbReference>
<organism evidence="2 3">
    <name type="scientific">Pusillibacter faecalis</name>
    <dbReference type="NCBI Taxonomy" id="2714358"/>
    <lineage>
        <taxon>Bacteria</taxon>
        <taxon>Bacillati</taxon>
        <taxon>Bacillota</taxon>
        <taxon>Clostridia</taxon>
        <taxon>Eubacteriales</taxon>
        <taxon>Oscillospiraceae</taxon>
        <taxon>Pusillibacter</taxon>
    </lineage>
</organism>
<dbReference type="Pfam" id="PF02645">
    <property type="entry name" value="DegV"/>
    <property type="match status" value="1"/>
</dbReference>
<name>A0A810QHW6_9FIRM</name>
<gene>
    <name evidence="2" type="ORF">MM59RIKEN_28910</name>
</gene>
<dbReference type="InterPro" id="IPR003797">
    <property type="entry name" value="DegV"/>
</dbReference>
<dbReference type="Gene3D" id="3.40.50.10170">
    <property type="match status" value="1"/>
</dbReference>
<reference evidence="2" key="1">
    <citation type="submission" date="2020-09" db="EMBL/GenBank/DDBJ databases">
        <title>New species isolated from human feces.</title>
        <authorList>
            <person name="Kitahara M."/>
            <person name="Shigeno Y."/>
            <person name="Shime M."/>
            <person name="Matsumoto Y."/>
            <person name="Nakamura S."/>
            <person name="Motooka D."/>
            <person name="Fukuoka S."/>
            <person name="Nishikawa H."/>
            <person name="Benno Y."/>
        </authorList>
    </citation>
    <scope>NUCLEOTIDE SEQUENCE</scope>
    <source>
        <strain evidence="2">MM59</strain>
    </source>
</reference>
<evidence type="ECO:0008006" key="4">
    <source>
        <dbReference type="Google" id="ProtNLM"/>
    </source>
</evidence>